<reference evidence="2" key="1">
    <citation type="submission" date="2021-04" db="EMBL/GenBank/DDBJ databases">
        <title>Draft Genome Sequence of Pandoravirus japonicus, Isolated from the Sabaishi River of Niigata, Japan.</title>
        <authorList>
            <person name="Hosokawa N."/>
            <person name="Takahashi H."/>
            <person name="Aoki K."/>
            <person name="Takemura M."/>
        </authorList>
    </citation>
    <scope>NUCLEOTIDE SEQUENCE</scope>
</reference>
<evidence type="ECO:0000313" key="3">
    <source>
        <dbReference type="Proteomes" id="UP001253637"/>
    </source>
</evidence>
<accession>A0A811BPC6</accession>
<sequence>MAATTKKSDNRCTARVCVAPCCRPLSRFAVAWATKAARGRPRQRHTPCTARGKRGLDKIATERRVRRRRWLCVCRGRKDIASAHDSIGPTSQSANNPADSLSPL</sequence>
<proteinExistence type="predicted"/>
<feature type="compositionally biased region" description="Polar residues" evidence="1">
    <location>
        <begin position="88"/>
        <end position="104"/>
    </location>
</feature>
<evidence type="ECO:0000256" key="1">
    <source>
        <dbReference type="SAM" id="MobiDB-lite"/>
    </source>
</evidence>
<organism evidence="2 3">
    <name type="scientific">Pandoravirus japonicus</name>
    <dbReference type="NCBI Taxonomy" id="2823154"/>
    <lineage>
        <taxon>Viruses</taxon>
        <taxon>Pandoravirus</taxon>
    </lineage>
</organism>
<dbReference type="EMBL" id="LC625835">
    <property type="protein sequence ID" value="BCU02827.1"/>
    <property type="molecule type" value="Genomic_DNA"/>
</dbReference>
<evidence type="ECO:0000313" key="2">
    <source>
        <dbReference type="EMBL" id="BCU02827.1"/>
    </source>
</evidence>
<protein>
    <submittedName>
        <fullName evidence="2">Uncharacterized protein</fullName>
    </submittedName>
</protein>
<name>A0A811BPC6_9VIRU</name>
<dbReference type="Proteomes" id="UP001253637">
    <property type="component" value="Segment"/>
</dbReference>
<feature type="region of interest" description="Disordered" evidence="1">
    <location>
        <begin position="83"/>
        <end position="104"/>
    </location>
</feature>